<sequence>MRRRKTERADEVYTPGASEPIVLKSAPTPSTRSWPPVRWKRTKTVCSPMSERHYGVHFALKSSPVANAATISESGELVSFCSFLHFIDIGRNSFSAPSAVADPSPPLGCLTNPCFFSILGRRIIRPDLDALRGQPAPSQWVYRLRNAMDTRMASTVGDFEVIAGPGDLHVSCGERGCPKPDRLVVRDWATRLLAAMNLLRVREMTDYVSEARGVMLEDGIIGELHDWSLCDECRKEHVEHQHRVVTSNGVIGTSMFRAQSETAFMVVSSSENDWD</sequence>
<dbReference type="AlphaFoldDB" id="A0A166PXK5"/>
<reference evidence="2 3" key="1">
    <citation type="journal article" date="2016" name="Mol. Biol. Evol.">
        <title>Comparative Genomics of Early-Diverging Mushroom-Forming Fungi Provides Insights into the Origins of Lignocellulose Decay Capabilities.</title>
        <authorList>
            <person name="Nagy L.G."/>
            <person name="Riley R."/>
            <person name="Tritt A."/>
            <person name="Adam C."/>
            <person name="Daum C."/>
            <person name="Floudas D."/>
            <person name="Sun H."/>
            <person name="Yadav J.S."/>
            <person name="Pangilinan J."/>
            <person name="Larsson K.H."/>
            <person name="Matsuura K."/>
            <person name="Barry K."/>
            <person name="Labutti K."/>
            <person name="Kuo R."/>
            <person name="Ohm R.A."/>
            <person name="Bhattacharya S.S."/>
            <person name="Shirouzu T."/>
            <person name="Yoshinaga Y."/>
            <person name="Martin F.M."/>
            <person name="Grigoriev I.V."/>
            <person name="Hibbett D.S."/>
        </authorList>
    </citation>
    <scope>NUCLEOTIDE SEQUENCE [LARGE SCALE GENOMIC DNA]</scope>
    <source>
        <strain evidence="2 3">CBS 109695</strain>
    </source>
</reference>
<evidence type="ECO:0000313" key="2">
    <source>
        <dbReference type="EMBL" id="KZP26555.1"/>
    </source>
</evidence>
<proteinExistence type="predicted"/>
<gene>
    <name evidence="2" type="ORF">FIBSPDRAFT_949417</name>
</gene>
<feature type="region of interest" description="Disordered" evidence="1">
    <location>
        <begin position="1"/>
        <end position="35"/>
    </location>
</feature>
<name>A0A166PXK5_9AGAM</name>
<evidence type="ECO:0000256" key="1">
    <source>
        <dbReference type="SAM" id="MobiDB-lite"/>
    </source>
</evidence>
<evidence type="ECO:0000313" key="3">
    <source>
        <dbReference type="Proteomes" id="UP000076532"/>
    </source>
</evidence>
<dbReference type="EMBL" id="KV417514">
    <property type="protein sequence ID" value="KZP26555.1"/>
    <property type="molecule type" value="Genomic_DNA"/>
</dbReference>
<keyword evidence="3" id="KW-1185">Reference proteome</keyword>
<organism evidence="2 3">
    <name type="scientific">Athelia psychrophila</name>
    <dbReference type="NCBI Taxonomy" id="1759441"/>
    <lineage>
        <taxon>Eukaryota</taxon>
        <taxon>Fungi</taxon>
        <taxon>Dikarya</taxon>
        <taxon>Basidiomycota</taxon>
        <taxon>Agaricomycotina</taxon>
        <taxon>Agaricomycetes</taxon>
        <taxon>Agaricomycetidae</taxon>
        <taxon>Atheliales</taxon>
        <taxon>Atheliaceae</taxon>
        <taxon>Athelia</taxon>
    </lineage>
</organism>
<protein>
    <submittedName>
        <fullName evidence="2">Uncharacterized protein</fullName>
    </submittedName>
</protein>
<accession>A0A166PXK5</accession>
<dbReference type="Proteomes" id="UP000076532">
    <property type="component" value="Unassembled WGS sequence"/>
</dbReference>